<dbReference type="Proteomes" id="UP000007174">
    <property type="component" value="Unassembled WGS sequence"/>
</dbReference>
<dbReference type="EMBL" id="CACQ02004947">
    <property type="protein sequence ID" value="CCF41806.1"/>
    <property type="molecule type" value="Genomic_DNA"/>
</dbReference>
<protein>
    <submittedName>
        <fullName evidence="1">Uncharacterized protein</fullName>
    </submittedName>
</protein>
<proteinExistence type="predicted"/>
<dbReference type="HOGENOM" id="CLU_2687702_0_0_1"/>
<dbReference type="AlphaFoldDB" id="H1VNK2"/>
<evidence type="ECO:0000313" key="2">
    <source>
        <dbReference type="Proteomes" id="UP000007174"/>
    </source>
</evidence>
<gene>
    <name evidence="1" type="ORF">CH063_11971</name>
</gene>
<organism evidence="1 2">
    <name type="scientific">Colletotrichum higginsianum (strain IMI 349063)</name>
    <name type="common">Crucifer anthracnose fungus</name>
    <dbReference type="NCBI Taxonomy" id="759273"/>
    <lineage>
        <taxon>Eukaryota</taxon>
        <taxon>Fungi</taxon>
        <taxon>Dikarya</taxon>
        <taxon>Ascomycota</taxon>
        <taxon>Pezizomycotina</taxon>
        <taxon>Sordariomycetes</taxon>
        <taxon>Hypocreomycetidae</taxon>
        <taxon>Glomerellales</taxon>
        <taxon>Glomerellaceae</taxon>
        <taxon>Colletotrichum</taxon>
        <taxon>Colletotrichum destructivum species complex</taxon>
    </lineage>
</organism>
<name>H1VNK2_COLHI</name>
<sequence>MDLELDTIMDADFDFDVDFDAIMRSDSPIKQNQPSLVSPTSQVEVPMKESSTIIGQLEDAWERYPPAPGVPVRI</sequence>
<evidence type="ECO:0000313" key="1">
    <source>
        <dbReference type="EMBL" id="CCF41806.1"/>
    </source>
</evidence>
<accession>H1VNK2</accession>
<reference evidence="2" key="1">
    <citation type="journal article" date="2012" name="Nat. Genet.">
        <title>Lifestyle transitions in plant pathogenic Colletotrichum fungi deciphered by genome and transcriptome analyses.</title>
        <authorList>
            <person name="O'Connell R.J."/>
            <person name="Thon M.R."/>
            <person name="Hacquard S."/>
            <person name="Amyotte S.G."/>
            <person name="Kleemann J."/>
            <person name="Torres M.F."/>
            <person name="Damm U."/>
            <person name="Buiate E.A."/>
            <person name="Epstein L."/>
            <person name="Alkan N."/>
            <person name="Altmueller J."/>
            <person name="Alvarado-Balderrama L."/>
            <person name="Bauser C.A."/>
            <person name="Becker C."/>
            <person name="Birren B.W."/>
            <person name="Chen Z."/>
            <person name="Choi J."/>
            <person name="Crouch J.A."/>
            <person name="Duvick J.P."/>
            <person name="Farman M.A."/>
            <person name="Gan P."/>
            <person name="Heiman D."/>
            <person name="Henrissat B."/>
            <person name="Howard R.J."/>
            <person name="Kabbage M."/>
            <person name="Koch C."/>
            <person name="Kracher B."/>
            <person name="Kubo Y."/>
            <person name="Law A.D."/>
            <person name="Lebrun M.-H."/>
            <person name="Lee Y.-H."/>
            <person name="Miyara I."/>
            <person name="Moore N."/>
            <person name="Neumann U."/>
            <person name="Nordstroem K."/>
            <person name="Panaccione D.G."/>
            <person name="Panstruga R."/>
            <person name="Place M."/>
            <person name="Proctor R.H."/>
            <person name="Prusky D."/>
            <person name="Rech G."/>
            <person name="Reinhardt R."/>
            <person name="Rollins J.A."/>
            <person name="Rounsley S."/>
            <person name="Schardl C.L."/>
            <person name="Schwartz D.C."/>
            <person name="Shenoy N."/>
            <person name="Shirasu K."/>
            <person name="Sikhakolli U.R."/>
            <person name="Stueber K."/>
            <person name="Sukno S.A."/>
            <person name="Sweigard J.A."/>
            <person name="Takano Y."/>
            <person name="Takahara H."/>
            <person name="Trail F."/>
            <person name="van der Does H.C."/>
            <person name="Voll L.M."/>
            <person name="Will I."/>
            <person name="Young S."/>
            <person name="Zeng Q."/>
            <person name="Zhang J."/>
            <person name="Zhou S."/>
            <person name="Dickman M.B."/>
            <person name="Schulze-Lefert P."/>
            <person name="Ver Loren van Themaat E."/>
            <person name="Ma L.-J."/>
            <person name="Vaillancourt L.J."/>
        </authorList>
    </citation>
    <scope>NUCLEOTIDE SEQUENCE [LARGE SCALE GENOMIC DNA]</scope>
    <source>
        <strain evidence="2">IMI 349063</strain>
    </source>
</reference>
<dbReference type="VEuPathDB" id="FungiDB:CH63R_00150"/>